<dbReference type="PROSITE" id="PS50089">
    <property type="entry name" value="ZF_RING_2"/>
    <property type="match status" value="1"/>
</dbReference>
<accession>A0ABC9AV83</accession>
<name>A0ABC9AV83_9POAL</name>
<dbReference type="InterPro" id="IPR013083">
    <property type="entry name" value="Znf_RING/FYVE/PHD"/>
</dbReference>
<dbReference type="SUPFAM" id="SSF57850">
    <property type="entry name" value="RING/U-box"/>
    <property type="match status" value="1"/>
</dbReference>
<proteinExistence type="predicted"/>
<dbReference type="Proteomes" id="UP001497457">
    <property type="component" value="Chromosome 22rd"/>
</dbReference>
<evidence type="ECO:0000256" key="4">
    <source>
        <dbReference type="PROSITE-ProRule" id="PRU00175"/>
    </source>
</evidence>
<evidence type="ECO:0000256" key="5">
    <source>
        <dbReference type="SAM" id="MobiDB-lite"/>
    </source>
</evidence>
<dbReference type="Pfam" id="PF13639">
    <property type="entry name" value="zf-RING_2"/>
    <property type="match status" value="1"/>
</dbReference>
<evidence type="ECO:0000313" key="8">
    <source>
        <dbReference type="Proteomes" id="UP001497457"/>
    </source>
</evidence>
<gene>
    <name evidence="7" type="ORF">URODEC1_LOCUS57240</name>
</gene>
<evidence type="ECO:0000259" key="6">
    <source>
        <dbReference type="PROSITE" id="PS50089"/>
    </source>
</evidence>
<feature type="domain" description="RING-type" evidence="6">
    <location>
        <begin position="155"/>
        <end position="195"/>
    </location>
</feature>
<dbReference type="InterPro" id="IPR001841">
    <property type="entry name" value="Znf_RING"/>
</dbReference>
<keyword evidence="3" id="KW-0862">Zinc</keyword>
<reference evidence="7" key="1">
    <citation type="submission" date="2024-10" db="EMBL/GenBank/DDBJ databases">
        <authorList>
            <person name="Ryan C."/>
        </authorList>
    </citation>
    <scope>NUCLEOTIDE SEQUENCE [LARGE SCALE GENOMIC DNA]</scope>
</reference>
<keyword evidence="8" id="KW-1185">Reference proteome</keyword>
<evidence type="ECO:0000313" key="7">
    <source>
        <dbReference type="EMBL" id="CAL4983849.1"/>
    </source>
</evidence>
<dbReference type="GO" id="GO:0008270">
    <property type="term" value="F:zinc ion binding"/>
    <property type="evidence" value="ECO:0007669"/>
    <property type="project" value="UniProtKB-KW"/>
</dbReference>
<dbReference type="AlphaFoldDB" id="A0ABC9AV83"/>
<dbReference type="PANTHER" id="PTHR15710:SF196">
    <property type="entry name" value="F6A14.12 PROTEIN-RELATED"/>
    <property type="match status" value="1"/>
</dbReference>
<dbReference type="Gene3D" id="3.30.40.10">
    <property type="entry name" value="Zinc/RING finger domain, C3HC4 (zinc finger)"/>
    <property type="match status" value="1"/>
</dbReference>
<dbReference type="PANTHER" id="PTHR15710">
    <property type="entry name" value="E3 UBIQUITIN-PROTEIN LIGASE PRAJA"/>
    <property type="match status" value="1"/>
</dbReference>
<evidence type="ECO:0000256" key="2">
    <source>
        <dbReference type="ARBA" id="ARBA00022771"/>
    </source>
</evidence>
<evidence type="ECO:0000256" key="3">
    <source>
        <dbReference type="ARBA" id="ARBA00022833"/>
    </source>
</evidence>
<dbReference type="EMBL" id="OZ075132">
    <property type="protein sequence ID" value="CAL4983849.1"/>
    <property type="molecule type" value="Genomic_DNA"/>
</dbReference>
<organism evidence="7 8">
    <name type="scientific">Urochloa decumbens</name>
    <dbReference type="NCBI Taxonomy" id="240449"/>
    <lineage>
        <taxon>Eukaryota</taxon>
        <taxon>Viridiplantae</taxon>
        <taxon>Streptophyta</taxon>
        <taxon>Embryophyta</taxon>
        <taxon>Tracheophyta</taxon>
        <taxon>Spermatophyta</taxon>
        <taxon>Magnoliopsida</taxon>
        <taxon>Liliopsida</taxon>
        <taxon>Poales</taxon>
        <taxon>Poaceae</taxon>
        <taxon>PACMAD clade</taxon>
        <taxon>Panicoideae</taxon>
        <taxon>Panicodae</taxon>
        <taxon>Paniceae</taxon>
        <taxon>Melinidinae</taxon>
        <taxon>Urochloa</taxon>
    </lineage>
</organism>
<keyword evidence="2 4" id="KW-0863">Zinc-finger</keyword>
<evidence type="ECO:0000256" key="1">
    <source>
        <dbReference type="ARBA" id="ARBA00022723"/>
    </source>
</evidence>
<sequence length="216" mass="22838">MPMLAAVTCLARRRRMHCRGSDAPAAPAPELDQGQHGPGDHRHRWRDWDEPALVVGMPGREETTLPRAPLSSRQQGRRRLPRDGLPPVLGSRRRWHLAAGAEQAPTPTPTQEEIRGQPGRVSSAAAVWKKKAPPAAGGAVSSPSSGALSPAAVLCAVCLEEVRQGNAATLPCSHSYHPGCVLPWLAAHGACPCCRAAVPSPAGLRGELPTCEIDLV</sequence>
<dbReference type="SMART" id="SM00184">
    <property type="entry name" value="RING"/>
    <property type="match status" value="1"/>
</dbReference>
<protein>
    <recommendedName>
        <fullName evidence="6">RING-type domain-containing protein</fullName>
    </recommendedName>
</protein>
<keyword evidence="1" id="KW-0479">Metal-binding</keyword>
<feature type="region of interest" description="Disordered" evidence="5">
    <location>
        <begin position="20"/>
        <end position="122"/>
    </location>
</feature>